<feature type="non-terminal residue" evidence="1">
    <location>
        <position position="1"/>
    </location>
</feature>
<dbReference type="EMBL" id="LAZR01040644">
    <property type="protein sequence ID" value="KKL13973.1"/>
    <property type="molecule type" value="Genomic_DNA"/>
</dbReference>
<dbReference type="AlphaFoldDB" id="A0A0F9DPU8"/>
<reference evidence="1" key="1">
    <citation type="journal article" date="2015" name="Nature">
        <title>Complex archaea that bridge the gap between prokaryotes and eukaryotes.</title>
        <authorList>
            <person name="Spang A."/>
            <person name="Saw J.H."/>
            <person name="Jorgensen S.L."/>
            <person name="Zaremba-Niedzwiedzka K."/>
            <person name="Martijn J."/>
            <person name="Lind A.E."/>
            <person name="van Eijk R."/>
            <person name="Schleper C."/>
            <person name="Guy L."/>
            <person name="Ettema T.J."/>
        </authorList>
    </citation>
    <scope>NUCLEOTIDE SEQUENCE</scope>
</reference>
<comment type="caution">
    <text evidence="1">The sequence shown here is derived from an EMBL/GenBank/DDBJ whole genome shotgun (WGS) entry which is preliminary data.</text>
</comment>
<organism evidence="1">
    <name type="scientific">marine sediment metagenome</name>
    <dbReference type="NCBI Taxonomy" id="412755"/>
    <lineage>
        <taxon>unclassified sequences</taxon>
        <taxon>metagenomes</taxon>
        <taxon>ecological metagenomes</taxon>
    </lineage>
</organism>
<evidence type="ECO:0000313" key="1">
    <source>
        <dbReference type="EMBL" id="KKL13973.1"/>
    </source>
</evidence>
<accession>A0A0F9DPU8</accession>
<proteinExistence type="predicted"/>
<protein>
    <submittedName>
        <fullName evidence="1">Uncharacterized protein</fullName>
    </submittedName>
</protein>
<gene>
    <name evidence="1" type="ORF">LCGC14_2520420</name>
</gene>
<sequence>RMLIMAAEDADWVHTSFPWKTITVITPLGVLAREGYGGKKVELQSWVDYFDGSG</sequence>
<name>A0A0F9DPU8_9ZZZZ</name>